<reference evidence="2" key="1">
    <citation type="submission" date="2019-05" db="EMBL/GenBank/DDBJ databases">
        <authorList>
            <person name="Naeem R."/>
            <person name="Antony C."/>
            <person name="Guan Q."/>
        </authorList>
    </citation>
    <scope>NUCLEOTIDE SEQUENCE</scope>
    <source>
        <strain evidence="2">2</strain>
    </source>
</reference>
<evidence type="ECO:0000259" key="1">
    <source>
        <dbReference type="Pfam" id="PF06527"/>
    </source>
</evidence>
<name>A0A653EYG2_9MYCO</name>
<evidence type="ECO:0000313" key="2">
    <source>
        <dbReference type="EMBL" id="VTP01971.1"/>
    </source>
</evidence>
<sequence length="344" mass="39259">MTLSRRAAQLLPVQVRPVGGETVVSYVFRLADANGFARPTLLLRAIGEPIAHNIHAGILDQHDISLNAPALARLAAMTGRTTTSLRRTLPSLGTACTDRRLSSTTEPLINPFSSAAIRGHCQHCIARMPGHPNIRVHRRSAPAICRRHHRWVDTTGQHPNQVDLANNIEIITSHRRFQRLLSTLDDPTWAHQQLCRTTGIVTQWHHHLDRHSFSNSHFEELHARWDQRARTLPSSGSATPLLVMPEAVTLAEILCDPHWRRHVAIADHYDLPLFYQQVGQRLGQPTKFSDRLAYTHRNDPLKSWVIEHRKRFRALRDQQRTFRTGHPYIPRLPDAILPTNRHLH</sequence>
<dbReference type="InterPro" id="IPR009492">
    <property type="entry name" value="TniQ"/>
</dbReference>
<organism evidence="2">
    <name type="scientific">Mycobacterium riyadhense</name>
    <dbReference type="NCBI Taxonomy" id="486698"/>
    <lineage>
        <taxon>Bacteria</taxon>
        <taxon>Bacillati</taxon>
        <taxon>Actinomycetota</taxon>
        <taxon>Actinomycetes</taxon>
        <taxon>Mycobacteriales</taxon>
        <taxon>Mycobacteriaceae</taxon>
        <taxon>Mycobacterium</taxon>
    </lineage>
</organism>
<accession>A0A653EYG2</accession>
<gene>
    <name evidence="2" type="ORF">BIN_B_04311</name>
</gene>
<dbReference type="AlphaFoldDB" id="A0A653EYG2"/>
<dbReference type="EMBL" id="LR589125">
    <property type="protein sequence ID" value="VTP01971.1"/>
    <property type="molecule type" value="Genomic_DNA"/>
</dbReference>
<proteinExistence type="predicted"/>
<protein>
    <recommendedName>
        <fullName evidence="1">TniQ domain-containing protein</fullName>
    </recommendedName>
</protein>
<feature type="domain" description="TniQ" evidence="1">
    <location>
        <begin position="12"/>
        <end position="149"/>
    </location>
</feature>
<dbReference type="Pfam" id="PF06527">
    <property type="entry name" value="TniQ"/>
    <property type="match status" value="1"/>
</dbReference>